<comment type="caution">
    <text evidence="4">The sequence shown here is derived from an EMBL/GenBank/DDBJ whole genome shotgun (WGS) entry which is preliminary data.</text>
</comment>
<dbReference type="Pfam" id="PF00497">
    <property type="entry name" value="SBP_bac_3"/>
    <property type="match status" value="1"/>
</dbReference>
<gene>
    <name evidence="4" type="ORF">GTP41_17665</name>
</gene>
<evidence type="ECO:0000259" key="3">
    <source>
        <dbReference type="Pfam" id="PF00497"/>
    </source>
</evidence>
<dbReference type="PANTHER" id="PTHR35936:SF25">
    <property type="entry name" value="ABC TRANSPORTER SUBSTRATE-BINDING PROTEIN"/>
    <property type="match status" value="1"/>
</dbReference>
<evidence type="ECO:0000313" key="4">
    <source>
        <dbReference type="EMBL" id="MYN03925.1"/>
    </source>
</evidence>
<keyword evidence="1 2" id="KW-0732">Signal</keyword>
<evidence type="ECO:0000256" key="2">
    <source>
        <dbReference type="SAM" id="SignalP"/>
    </source>
</evidence>
<organism evidence="4 5">
    <name type="scientific">Pseudoduganella guangdongensis</name>
    <dbReference type="NCBI Taxonomy" id="2692179"/>
    <lineage>
        <taxon>Bacteria</taxon>
        <taxon>Pseudomonadati</taxon>
        <taxon>Pseudomonadota</taxon>
        <taxon>Betaproteobacteria</taxon>
        <taxon>Burkholderiales</taxon>
        <taxon>Oxalobacteraceae</taxon>
        <taxon>Telluria group</taxon>
        <taxon>Pseudoduganella</taxon>
    </lineage>
</organism>
<dbReference type="SUPFAM" id="SSF53850">
    <property type="entry name" value="Periplasmic binding protein-like II"/>
    <property type="match status" value="1"/>
</dbReference>
<proteinExistence type="predicted"/>
<keyword evidence="5" id="KW-1185">Reference proteome</keyword>
<feature type="chain" id="PRO_5026918434" evidence="2">
    <location>
        <begin position="22"/>
        <end position="272"/>
    </location>
</feature>
<feature type="domain" description="Solute-binding protein family 3/N-terminal" evidence="3">
    <location>
        <begin position="33"/>
        <end position="251"/>
    </location>
</feature>
<dbReference type="Proteomes" id="UP000448575">
    <property type="component" value="Unassembled WGS sequence"/>
</dbReference>
<dbReference type="Gene3D" id="3.40.190.10">
    <property type="entry name" value="Periplasmic binding protein-like II"/>
    <property type="match status" value="2"/>
</dbReference>
<sequence>MLFGRLLVLLAALAVATSVRAGETDSPLKIKLTAHEYPPFMSQSLPYGGLLTRIVREAFKAANVEVEIESLSSNNRVITGVMVGLYDGAYGWAHSPERDRKLHYSKSSIFTFRMVFFHRRDMEIPWENLADLGRYQIGTTLGNHYSDDFSLLQAQRKLKVQEAASDQNNMRKLLLGRIDLFPMEEEAGQMLLLQSLKPAEQAQIAFQARPIALIPTYLVLRRDLPNAAELLERFDQGYKQISDSGQLARIVGETRKALVAAAQQNHNKRKQQ</sequence>
<protein>
    <submittedName>
        <fullName evidence="4">Transporter substrate-binding domain-containing protein</fullName>
    </submittedName>
</protein>
<accession>A0A6N9HMK1</accession>
<dbReference type="PANTHER" id="PTHR35936">
    <property type="entry name" value="MEMBRANE-BOUND LYTIC MUREIN TRANSGLYCOSYLASE F"/>
    <property type="match status" value="1"/>
</dbReference>
<reference evidence="4 5" key="1">
    <citation type="submission" date="2019-12" db="EMBL/GenBank/DDBJ databases">
        <title>Novel species isolated from a subtropical stream in China.</title>
        <authorList>
            <person name="Lu H."/>
        </authorList>
    </citation>
    <scope>NUCLEOTIDE SEQUENCE [LARGE SCALE GENOMIC DNA]</scope>
    <source>
        <strain evidence="4 5">DS3</strain>
    </source>
</reference>
<feature type="signal peptide" evidence="2">
    <location>
        <begin position="1"/>
        <end position="21"/>
    </location>
</feature>
<dbReference type="InterPro" id="IPR001638">
    <property type="entry name" value="Solute-binding_3/MltF_N"/>
</dbReference>
<name>A0A6N9HMK1_9BURK</name>
<dbReference type="EMBL" id="WWCJ01000012">
    <property type="protein sequence ID" value="MYN03925.1"/>
    <property type="molecule type" value="Genomic_DNA"/>
</dbReference>
<dbReference type="AlphaFoldDB" id="A0A6N9HMK1"/>
<evidence type="ECO:0000256" key="1">
    <source>
        <dbReference type="ARBA" id="ARBA00022729"/>
    </source>
</evidence>
<evidence type="ECO:0000313" key="5">
    <source>
        <dbReference type="Proteomes" id="UP000448575"/>
    </source>
</evidence>